<dbReference type="SUPFAM" id="SSF47699">
    <property type="entry name" value="Bifunctional inhibitor/lipid-transfer protein/seed storage 2S albumin"/>
    <property type="match status" value="1"/>
</dbReference>
<evidence type="ECO:0000259" key="5">
    <source>
        <dbReference type="SMART" id="SM00499"/>
    </source>
</evidence>
<dbReference type="PANTHER" id="PTHR33076">
    <property type="entry name" value="NON-SPECIFIC LIPID-TRANSFER PROTEIN 2-RELATED"/>
    <property type="match status" value="1"/>
</dbReference>
<dbReference type="EMBL" id="JASCZI010031327">
    <property type="protein sequence ID" value="MED6126512.1"/>
    <property type="molecule type" value="Genomic_DNA"/>
</dbReference>
<feature type="signal peptide" evidence="4">
    <location>
        <begin position="1"/>
        <end position="28"/>
    </location>
</feature>
<evidence type="ECO:0000256" key="1">
    <source>
        <dbReference type="ARBA" id="ARBA00009748"/>
    </source>
</evidence>
<reference evidence="6 7" key="1">
    <citation type="journal article" date="2023" name="Plants (Basel)">
        <title>Bridging the Gap: Combining Genomics and Transcriptomics Approaches to Understand Stylosanthes scabra, an Orphan Legume from the Brazilian Caatinga.</title>
        <authorList>
            <person name="Ferreira-Neto J.R.C."/>
            <person name="da Silva M.D."/>
            <person name="Binneck E."/>
            <person name="de Melo N.F."/>
            <person name="da Silva R.H."/>
            <person name="de Melo A.L.T.M."/>
            <person name="Pandolfi V."/>
            <person name="Bustamante F.O."/>
            <person name="Brasileiro-Vidal A.C."/>
            <person name="Benko-Iseppon A.M."/>
        </authorList>
    </citation>
    <scope>NUCLEOTIDE SEQUENCE [LARGE SCALE GENOMIC DNA]</scope>
    <source>
        <tissue evidence="6">Leaves</tissue>
    </source>
</reference>
<evidence type="ECO:0000313" key="6">
    <source>
        <dbReference type="EMBL" id="MED6126512.1"/>
    </source>
</evidence>
<keyword evidence="7" id="KW-1185">Reference proteome</keyword>
<protein>
    <recommendedName>
        <fullName evidence="3">Non-specific lipid-transfer protein</fullName>
    </recommendedName>
</protein>
<comment type="function">
    <text evidence="3">Plant non-specific lipid-transfer proteins transfer phospholipids as well as galactolipids across membranes. May play a role in wax or cutin deposition in the cell walls of expanding epidermal cells and certain secretory tissues.</text>
</comment>
<name>A0ABU6RRA3_9FABA</name>
<dbReference type="Gene3D" id="1.10.110.10">
    <property type="entry name" value="Plant lipid-transfer and hydrophobic proteins"/>
    <property type="match status" value="1"/>
</dbReference>
<dbReference type="SMART" id="SM00499">
    <property type="entry name" value="AAI"/>
    <property type="match status" value="1"/>
</dbReference>
<dbReference type="PROSITE" id="PS51257">
    <property type="entry name" value="PROKAR_LIPOPROTEIN"/>
    <property type="match status" value="1"/>
</dbReference>
<sequence length="127" mass="13670">MPKAASTHHGVAMLLLVTTFILLSSCEAEDSETSTISCPKVISETAPCASFLEEDGTEKPSQSCCEGVKKLSDDAETQEDRTAICECLKQGLAMIGKYDPKRVAMLPKLCEVSLTIPPIDQKTDCSK</sequence>
<evidence type="ECO:0000256" key="2">
    <source>
        <dbReference type="ARBA" id="ARBA00023157"/>
    </source>
</evidence>
<organism evidence="6 7">
    <name type="scientific">Stylosanthes scabra</name>
    <dbReference type="NCBI Taxonomy" id="79078"/>
    <lineage>
        <taxon>Eukaryota</taxon>
        <taxon>Viridiplantae</taxon>
        <taxon>Streptophyta</taxon>
        <taxon>Embryophyta</taxon>
        <taxon>Tracheophyta</taxon>
        <taxon>Spermatophyta</taxon>
        <taxon>Magnoliopsida</taxon>
        <taxon>eudicotyledons</taxon>
        <taxon>Gunneridae</taxon>
        <taxon>Pentapetalae</taxon>
        <taxon>rosids</taxon>
        <taxon>fabids</taxon>
        <taxon>Fabales</taxon>
        <taxon>Fabaceae</taxon>
        <taxon>Papilionoideae</taxon>
        <taxon>50 kb inversion clade</taxon>
        <taxon>dalbergioids sensu lato</taxon>
        <taxon>Dalbergieae</taxon>
        <taxon>Pterocarpus clade</taxon>
        <taxon>Stylosanthes</taxon>
    </lineage>
</organism>
<keyword evidence="3" id="KW-0813">Transport</keyword>
<comment type="similarity">
    <text evidence="1 3">Belongs to the plant LTP family.</text>
</comment>
<dbReference type="InterPro" id="IPR016140">
    <property type="entry name" value="Bifunc_inhib/LTP/seed_store"/>
</dbReference>
<evidence type="ECO:0000256" key="4">
    <source>
        <dbReference type="SAM" id="SignalP"/>
    </source>
</evidence>
<feature type="chain" id="PRO_5046945210" description="Non-specific lipid-transfer protein" evidence="4">
    <location>
        <begin position="29"/>
        <end position="127"/>
    </location>
</feature>
<keyword evidence="2" id="KW-1015">Disulfide bond</keyword>
<dbReference type="PRINTS" id="PR00382">
    <property type="entry name" value="LIPIDTRNSFER"/>
</dbReference>
<dbReference type="Proteomes" id="UP001341840">
    <property type="component" value="Unassembled WGS sequence"/>
</dbReference>
<dbReference type="InterPro" id="IPR000528">
    <property type="entry name" value="Plant_nsLTP"/>
</dbReference>
<gene>
    <name evidence="6" type="ORF">PIB30_079265</name>
</gene>
<keyword evidence="3" id="KW-0446">Lipid-binding</keyword>
<dbReference type="CDD" id="cd01960">
    <property type="entry name" value="nsLTP1"/>
    <property type="match status" value="1"/>
</dbReference>
<feature type="domain" description="Bifunctional inhibitor/plant lipid transfer protein/seed storage helical" evidence="5">
    <location>
        <begin position="38"/>
        <end position="125"/>
    </location>
</feature>
<dbReference type="Pfam" id="PF00234">
    <property type="entry name" value="Tryp_alpha_amyl"/>
    <property type="match status" value="1"/>
</dbReference>
<evidence type="ECO:0000313" key="7">
    <source>
        <dbReference type="Proteomes" id="UP001341840"/>
    </source>
</evidence>
<comment type="caution">
    <text evidence="6">The sequence shown here is derived from an EMBL/GenBank/DDBJ whole genome shotgun (WGS) entry which is preliminary data.</text>
</comment>
<evidence type="ECO:0000256" key="3">
    <source>
        <dbReference type="RuleBase" id="RU000628"/>
    </source>
</evidence>
<keyword evidence="4" id="KW-0732">Signal</keyword>
<accession>A0ABU6RRA3</accession>
<dbReference type="InterPro" id="IPR036312">
    <property type="entry name" value="Bifun_inhib/LTP/seed_sf"/>
</dbReference>
<proteinExistence type="inferred from homology"/>